<gene>
    <name evidence="7" type="ORF">AAD027_01740</name>
</gene>
<organism evidence="7 8">
    <name type="scientific">Pseudoxanthomonas putridarboris</name>
    <dbReference type="NCBI Taxonomy" id="752605"/>
    <lineage>
        <taxon>Bacteria</taxon>
        <taxon>Pseudomonadati</taxon>
        <taxon>Pseudomonadota</taxon>
        <taxon>Gammaproteobacteria</taxon>
        <taxon>Lysobacterales</taxon>
        <taxon>Lysobacteraceae</taxon>
        <taxon>Pseudoxanthomonas</taxon>
    </lineage>
</organism>
<proteinExistence type="predicted"/>
<comment type="subcellular location">
    <subcellularLocation>
        <location evidence="1">Membrane</location>
        <topology evidence="1">Multi-pass membrane protein</topology>
    </subcellularLocation>
</comment>
<feature type="transmembrane region" description="Helical" evidence="5">
    <location>
        <begin position="327"/>
        <end position="347"/>
    </location>
</feature>
<evidence type="ECO:0000313" key="7">
    <source>
        <dbReference type="EMBL" id="MEL1263097.1"/>
    </source>
</evidence>
<evidence type="ECO:0000256" key="5">
    <source>
        <dbReference type="SAM" id="Phobius"/>
    </source>
</evidence>
<dbReference type="Proteomes" id="UP001459204">
    <property type="component" value="Unassembled WGS sequence"/>
</dbReference>
<name>A0ABU9IVV5_9GAMM</name>
<feature type="transmembrane region" description="Helical" evidence="5">
    <location>
        <begin position="15"/>
        <end position="42"/>
    </location>
</feature>
<evidence type="ECO:0000256" key="1">
    <source>
        <dbReference type="ARBA" id="ARBA00004141"/>
    </source>
</evidence>
<dbReference type="InterPro" id="IPR051533">
    <property type="entry name" value="WaaL-like"/>
</dbReference>
<feature type="transmembrane region" description="Helical" evidence="5">
    <location>
        <begin position="116"/>
        <end position="136"/>
    </location>
</feature>
<keyword evidence="2 5" id="KW-0812">Transmembrane</keyword>
<dbReference type="GO" id="GO:0016874">
    <property type="term" value="F:ligase activity"/>
    <property type="evidence" value="ECO:0007669"/>
    <property type="project" value="UniProtKB-KW"/>
</dbReference>
<dbReference type="Pfam" id="PF04932">
    <property type="entry name" value="Wzy_C"/>
    <property type="match status" value="1"/>
</dbReference>
<dbReference type="PANTHER" id="PTHR37422:SF23">
    <property type="entry name" value="TEICHURONIC ACID BIOSYNTHESIS PROTEIN TUAE"/>
    <property type="match status" value="1"/>
</dbReference>
<feature type="transmembrane region" description="Helical" evidence="5">
    <location>
        <begin position="172"/>
        <end position="191"/>
    </location>
</feature>
<comment type="caution">
    <text evidence="7">The sequence shown here is derived from an EMBL/GenBank/DDBJ whole genome shotgun (WGS) entry which is preliminary data.</text>
</comment>
<feature type="transmembrane region" description="Helical" evidence="5">
    <location>
        <begin position="62"/>
        <end position="81"/>
    </location>
</feature>
<keyword evidence="3 5" id="KW-1133">Transmembrane helix</keyword>
<evidence type="ECO:0000256" key="3">
    <source>
        <dbReference type="ARBA" id="ARBA00022989"/>
    </source>
</evidence>
<feature type="transmembrane region" description="Helical" evidence="5">
    <location>
        <begin position="148"/>
        <end position="165"/>
    </location>
</feature>
<evidence type="ECO:0000259" key="6">
    <source>
        <dbReference type="Pfam" id="PF04932"/>
    </source>
</evidence>
<feature type="transmembrane region" description="Helical" evidence="5">
    <location>
        <begin position="381"/>
        <end position="403"/>
    </location>
</feature>
<keyword evidence="7" id="KW-0436">Ligase</keyword>
<feature type="transmembrane region" description="Helical" evidence="5">
    <location>
        <begin position="221"/>
        <end position="241"/>
    </location>
</feature>
<feature type="transmembrane region" description="Helical" evidence="5">
    <location>
        <begin position="93"/>
        <end position="109"/>
    </location>
</feature>
<feature type="domain" description="O-antigen ligase-related" evidence="6">
    <location>
        <begin position="182"/>
        <end position="336"/>
    </location>
</feature>
<dbReference type="EMBL" id="JBBWWT010000001">
    <property type="protein sequence ID" value="MEL1263097.1"/>
    <property type="molecule type" value="Genomic_DNA"/>
</dbReference>
<evidence type="ECO:0000256" key="2">
    <source>
        <dbReference type="ARBA" id="ARBA00022692"/>
    </source>
</evidence>
<reference evidence="7 8" key="1">
    <citation type="submission" date="2024-04" db="EMBL/GenBank/DDBJ databases">
        <title>Draft genome sequence of Pseudoxanthomonas putridarboris WD12.</title>
        <authorList>
            <person name="Oh J."/>
        </authorList>
    </citation>
    <scope>NUCLEOTIDE SEQUENCE [LARGE SCALE GENOMIC DNA]</scope>
    <source>
        <strain evidence="7 8">WD12</strain>
    </source>
</reference>
<protein>
    <submittedName>
        <fullName evidence="7">O-antigen ligase family protein</fullName>
    </submittedName>
</protein>
<keyword evidence="8" id="KW-1185">Reference proteome</keyword>
<dbReference type="PANTHER" id="PTHR37422">
    <property type="entry name" value="TEICHURONIC ACID BIOSYNTHESIS PROTEIN TUAE"/>
    <property type="match status" value="1"/>
</dbReference>
<evidence type="ECO:0000313" key="8">
    <source>
        <dbReference type="Proteomes" id="UP001459204"/>
    </source>
</evidence>
<accession>A0ABU9IVV5</accession>
<sequence>MVSWTNARQSAARRVIWLAAFSAAACLVIPKGLVLFASCLLLATMLRPEALLRAPEAPGRSLLWLAGIPLLVLAVTGISMVHSGQGWRVLDNPSRLLLIPWCACLAWALGLTRRSLWLGAMVGLAVAFAVAVLQSAGGSQRADAGANPIVFANAVLVLLVMAVFCRPVGRDPWVLVALASSVALAVVAIVLSGSRGVLPGLAIVLLVLLVGGDARRRWWRLGLSAGGVMLFFSLLWSIPWLSAQTRLDDVQADWNGYAKGQVDTPIGARLALLSLAGDAFRRAPWTGVGIDRFGEEVARAPYCRSAPRHLCDLEHAHNDVAQWSATMGVPGLLALLAIYGVPLGVVASQLRRARPPSPVGAGWAAGILIVTYMLSGLTQSMFAHATTVSAYAVFVGLLLGIALSETEAGQSEDAPIRR</sequence>
<feature type="transmembrane region" description="Helical" evidence="5">
    <location>
        <begin position="197"/>
        <end position="214"/>
    </location>
</feature>
<keyword evidence="4 5" id="KW-0472">Membrane</keyword>
<evidence type="ECO:0000256" key="4">
    <source>
        <dbReference type="ARBA" id="ARBA00023136"/>
    </source>
</evidence>
<dbReference type="InterPro" id="IPR007016">
    <property type="entry name" value="O-antigen_ligase-rel_domated"/>
</dbReference>
<feature type="transmembrane region" description="Helical" evidence="5">
    <location>
        <begin position="359"/>
        <end position="375"/>
    </location>
</feature>